<dbReference type="InterPro" id="IPR016197">
    <property type="entry name" value="Chromo-like_dom_sf"/>
</dbReference>
<name>A0AA85JF60_TRIRE</name>
<organism evidence="5 6">
    <name type="scientific">Trichobilharzia regenti</name>
    <name type="common">Nasal bird schistosome</name>
    <dbReference type="NCBI Taxonomy" id="157069"/>
    <lineage>
        <taxon>Eukaryota</taxon>
        <taxon>Metazoa</taxon>
        <taxon>Spiralia</taxon>
        <taxon>Lophotrochozoa</taxon>
        <taxon>Platyhelminthes</taxon>
        <taxon>Trematoda</taxon>
        <taxon>Digenea</taxon>
        <taxon>Strigeidida</taxon>
        <taxon>Schistosomatoidea</taxon>
        <taxon>Schistosomatidae</taxon>
        <taxon>Trichobilharzia</taxon>
    </lineage>
</organism>
<feature type="domain" description="Chromo" evidence="4">
    <location>
        <begin position="12"/>
        <end position="72"/>
    </location>
</feature>
<evidence type="ECO:0000313" key="5">
    <source>
        <dbReference type="Proteomes" id="UP000050795"/>
    </source>
</evidence>
<dbReference type="InterPro" id="IPR023779">
    <property type="entry name" value="Chromodomain_CS"/>
</dbReference>
<keyword evidence="2" id="KW-0539">Nucleus</keyword>
<reference evidence="6" key="2">
    <citation type="submission" date="2023-11" db="UniProtKB">
        <authorList>
            <consortium name="WormBaseParasite"/>
        </authorList>
    </citation>
    <scope>IDENTIFICATION</scope>
</reference>
<accession>A0AA85JF60</accession>
<feature type="region of interest" description="Disordered" evidence="3">
    <location>
        <begin position="169"/>
        <end position="303"/>
    </location>
</feature>
<feature type="region of interest" description="Disordered" evidence="3">
    <location>
        <begin position="762"/>
        <end position="781"/>
    </location>
</feature>
<dbReference type="PROSITE" id="PS50013">
    <property type="entry name" value="CHROMO_2"/>
    <property type="match status" value="1"/>
</dbReference>
<dbReference type="AlphaFoldDB" id="A0AA85JF60"/>
<dbReference type="Pfam" id="PF00378">
    <property type="entry name" value="ECH_1"/>
    <property type="match status" value="1"/>
</dbReference>
<feature type="compositionally biased region" description="Basic and acidic residues" evidence="3">
    <location>
        <begin position="273"/>
        <end position="296"/>
    </location>
</feature>
<feature type="compositionally biased region" description="Basic and acidic residues" evidence="3">
    <location>
        <begin position="228"/>
        <end position="243"/>
    </location>
</feature>
<dbReference type="GO" id="GO:0005634">
    <property type="term" value="C:nucleus"/>
    <property type="evidence" value="ECO:0007669"/>
    <property type="project" value="UniProtKB-SubCell"/>
</dbReference>
<dbReference type="SUPFAM" id="SSF52096">
    <property type="entry name" value="ClpP/crotonase"/>
    <property type="match status" value="2"/>
</dbReference>
<dbReference type="WBParaSite" id="TREG1_21120.2">
    <property type="protein sequence ID" value="TREG1_21120.2"/>
    <property type="gene ID" value="TREG1_21120"/>
</dbReference>
<evidence type="ECO:0000313" key="6">
    <source>
        <dbReference type="WBParaSite" id="TREG1_21120.2"/>
    </source>
</evidence>
<dbReference type="InterPro" id="IPR023780">
    <property type="entry name" value="Chromo_domain"/>
</dbReference>
<dbReference type="InterPro" id="IPR029045">
    <property type="entry name" value="ClpP/crotonase-like_dom_sf"/>
</dbReference>
<feature type="compositionally biased region" description="Low complexity" evidence="3">
    <location>
        <begin position="112"/>
        <end position="124"/>
    </location>
</feature>
<dbReference type="InterPro" id="IPR000953">
    <property type="entry name" value="Chromo/chromo_shadow_dom"/>
</dbReference>
<feature type="compositionally biased region" description="Polar residues" evidence="3">
    <location>
        <begin position="244"/>
        <end position="259"/>
    </location>
</feature>
<dbReference type="CDD" id="cd00024">
    <property type="entry name" value="CD_CSD"/>
    <property type="match status" value="1"/>
</dbReference>
<dbReference type="Gene3D" id="1.10.12.10">
    <property type="entry name" value="Lyase 2-enoyl-coa Hydratase, Chain A, domain 2"/>
    <property type="match status" value="1"/>
</dbReference>
<evidence type="ECO:0000259" key="4">
    <source>
        <dbReference type="PROSITE" id="PS50013"/>
    </source>
</evidence>
<dbReference type="SMART" id="SM00298">
    <property type="entry name" value="CHROMO"/>
    <property type="match status" value="1"/>
</dbReference>
<feature type="compositionally biased region" description="Basic and acidic residues" evidence="3">
    <location>
        <begin position="91"/>
        <end position="101"/>
    </location>
</feature>
<feature type="compositionally biased region" description="Low complexity" evidence="3">
    <location>
        <begin position="182"/>
        <end position="198"/>
    </location>
</feature>
<evidence type="ECO:0000256" key="2">
    <source>
        <dbReference type="ARBA" id="ARBA00023242"/>
    </source>
</evidence>
<feature type="compositionally biased region" description="Low complexity" evidence="3">
    <location>
        <begin position="763"/>
        <end position="781"/>
    </location>
</feature>
<keyword evidence="5" id="KW-1185">Reference proteome</keyword>
<evidence type="ECO:0000256" key="1">
    <source>
        <dbReference type="ARBA" id="ARBA00004123"/>
    </source>
</evidence>
<reference evidence="5" key="1">
    <citation type="submission" date="2022-06" db="EMBL/GenBank/DDBJ databases">
        <authorList>
            <person name="Berger JAMES D."/>
            <person name="Berger JAMES D."/>
        </authorList>
    </citation>
    <scope>NUCLEOTIDE SEQUENCE [LARGE SCALE GENOMIC DNA]</scope>
</reference>
<dbReference type="Proteomes" id="UP000050795">
    <property type="component" value="Unassembled WGS sequence"/>
</dbReference>
<dbReference type="CDD" id="cd06558">
    <property type="entry name" value="crotonase-like"/>
    <property type="match status" value="1"/>
</dbReference>
<proteinExistence type="predicted"/>
<dbReference type="InterPro" id="IPR014748">
    <property type="entry name" value="Enoyl-CoA_hydra_C"/>
</dbReference>
<dbReference type="Gene3D" id="3.90.226.10">
    <property type="entry name" value="2-enoyl-CoA Hydratase, Chain A, domain 1"/>
    <property type="match status" value="1"/>
</dbReference>
<dbReference type="GO" id="GO:0003714">
    <property type="term" value="F:transcription corepressor activity"/>
    <property type="evidence" value="ECO:0007669"/>
    <property type="project" value="TreeGrafter"/>
</dbReference>
<sequence>MKESGDAKCSSFLVESIIDKRVRRGRVEYLVRWKGFPPEHDSWETFTSLREPCLPLIRDFYVRQRKVYHKTGRYRLPIVSRKKSINSVSDQFHDLSSKSDKDSDDDLTAGKSSISSTKSQTPSTCKKYVENSGVRKPPRRSAPSSMDLNIPDSFVSDLIVDSNHSVSLQNRGLGSPHPLLVTDANTSSNTQASSSSNDLVNSKGDYIANSPAIPLSGPSPSRHGRSRVAKDKKVVAEKTRENSDSTVNSLELTTPSASKTTKRKPQSSNLSEDGSRSTKHMASEKLKADASPDRQESLPVGHTRKSVTIMLKASPTLEFQSAKSLLSPNSRPLANVASKSTPRKRIQVKTDPDTSLSESHSENEDNSVLTNSLLSKVMSVVAYLKTLRRRPVQELVLKLCVNRYNMSEKNALSALNTLISRGQLFGVESAKGISYRLHPYTVARGDLKKSTSLSAKIKAKYSGGRSRIRPKVSVILGTKRPYSGGSRDSCPSKVARTDPATRTVRQCSNRRSTRHSLLAHDNSAANCSGINEEMYCSQSLDIVDNAEVSLAHVTQPDKDDFSSGIQSLKTEDLQQGTKIFIVPPASPLNEANCESQMNNLPHHRTDQGSCSSVSSGPGLENSGIAQVTNSRRSNRQLDGYRFKSICVKKNVQARFTEVWLRSPSSSLKNAFTIQVLEELTVVLNRSTYDSSHLIMISGSGTVFSSGIDLTTITGDLLTNAFIGPHSCDSSRSSSTSSSNVCASRNSNNGKKAGIDISKSTLVSHSGCSHSQSSSDSNSSNQKNINEVNSFFSSFLNPENIERLVKALRSFLLSLVSFPKPIVVGVNGPAMGLAVAILPLCDIVYVSDSATFYMPYTRLGQIPEAASTYTLSSLIGMPLASELLLAGRKLSAREALQRGLASDIIFPKNFKQELVLRSQKLAATSRTAMEITKCMIKMQHRERIEYVINTECKKLLECWCTPEFRYTAMEFILNEMDDFV</sequence>
<dbReference type="InterPro" id="IPR001753">
    <property type="entry name" value="Enoyl-CoA_hydra/iso"/>
</dbReference>
<evidence type="ECO:0000256" key="3">
    <source>
        <dbReference type="SAM" id="MobiDB-lite"/>
    </source>
</evidence>
<feature type="region of interest" description="Disordered" evidence="3">
    <location>
        <begin position="90"/>
        <end position="148"/>
    </location>
</feature>
<dbReference type="SUPFAM" id="SSF54160">
    <property type="entry name" value="Chromo domain-like"/>
    <property type="match status" value="1"/>
</dbReference>
<dbReference type="InterPro" id="IPR051053">
    <property type="entry name" value="ECH/Chromodomain_protein"/>
</dbReference>
<dbReference type="Gene3D" id="2.40.50.40">
    <property type="match status" value="1"/>
</dbReference>
<feature type="compositionally biased region" description="Polar residues" evidence="3">
    <location>
        <begin position="322"/>
        <end position="340"/>
    </location>
</feature>
<dbReference type="Pfam" id="PF00385">
    <property type="entry name" value="Chromo"/>
    <property type="match status" value="1"/>
</dbReference>
<dbReference type="PANTHER" id="PTHR43684">
    <property type="match status" value="1"/>
</dbReference>
<comment type="subcellular location">
    <subcellularLocation>
        <location evidence="1">Nucleus</location>
    </subcellularLocation>
</comment>
<protein>
    <recommendedName>
        <fullName evidence="4">Chromo domain-containing protein</fullName>
    </recommendedName>
</protein>
<dbReference type="PROSITE" id="PS00598">
    <property type="entry name" value="CHROMO_1"/>
    <property type="match status" value="1"/>
</dbReference>
<dbReference type="PANTHER" id="PTHR43684:SF11">
    <property type="entry name" value="CHROMO DOMAIN-CONTAINING PROTEIN"/>
    <property type="match status" value="1"/>
</dbReference>
<feature type="region of interest" description="Disordered" evidence="3">
    <location>
        <begin position="322"/>
        <end position="367"/>
    </location>
</feature>
<feature type="region of interest" description="Disordered" evidence="3">
    <location>
        <begin position="591"/>
        <end position="630"/>
    </location>
</feature>